<dbReference type="EMBL" id="QASA01000001">
    <property type="protein sequence ID" value="RDC65227.1"/>
    <property type="molecule type" value="Genomic_DNA"/>
</dbReference>
<dbReference type="EC" id="1.1.1.122" evidence="2"/>
<sequence>MARRFFVLCQVFNILPAAACVQFGLNAPGVVSIALNTTSSKRTKENVPMIQCPGTSRVLASHESIKACSNGLYFLARRISKLPISKNRERQTELSKP</sequence>
<comment type="caution">
    <text evidence="2">The sequence shown here is derived from an EMBL/GenBank/DDBJ whole genome shotgun (WGS) entry which is preliminary data.</text>
</comment>
<accession>A0A369QPQ0</accession>
<proteinExistence type="predicted"/>
<reference evidence="2 3" key="1">
    <citation type="submission" date="2018-04" db="EMBL/GenBank/DDBJ databases">
        <title>Adhaeribacter sp. HMF7616 genome sequencing and assembly.</title>
        <authorList>
            <person name="Kang H."/>
            <person name="Kang J."/>
            <person name="Cha I."/>
            <person name="Kim H."/>
            <person name="Joh K."/>
        </authorList>
    </citation>
    <scope>NUCLEOTIDE SEQUENCE [LARGE SCALE GENOMIC DNA]</scope>
    <source>
        <strain evidence="2 3">HMF7616</strain>
    </source>
</reference>
<dbReference type="Proteomes" id="UP000253919">
    <property type="component" value="Unassembled WGS sequence"/>
</dbReference>
<keyword evidence="1" id="KW-0732">Signal</keyword>
<dbReference type="AlphaFoldDB" id="A0A369QPQ0"/>
<organism evidence="2 3">
    <name type="scientific">Adhaeribacter pallidiroseus</name>
    <dbReference type="NCBI Taxonomy" id="2072847"/>
    <lineage>
        <taxon>Bacteria</taxon>
        <taxon>Pseudomonadati</taxon>
        <taxon>Bacteroidota</taxon>
        <taxon>Cytophagia</taxon>
        <taxon>Cytophagales</taxon>
        <taxon>Hymenobacteraceae</taxon>
        <taxon>Adhaeribacter</taxon>
    </lineage>
</organism>
<gene>
    <name evidence="2" type="ORF">AHMF7616_03857</name>
</gene>
<name>A0A369QPQ0_9BACT</name>
<evidence type="ECO:0000256" key="1">
    <source>
        <dbReference type="SAM" id="SignalP"/>
    </source>
</evidence>
<evidence type="ECO:0000313" key="2">
    <source>
        <dbReference type="EMBL" id="RDC65227.1"/>
    </source>
</evidence>
<dbReference type="GO" id="GO:0047834">
    <property type="term" value="F:D-threo-aldose 1-dehydrogenase activity"/>
    <property type="evidence" value="ECO:0007669"/>
    <property type="project" value="UniProtKB-EC"/>
</dbReference>
<feature type="chain" id="PRO_5016687493" evidence="1">
    <location>
        <begin position="20"/>
        <end position="97"/>
    </location>
</feature>
<protein>
    <submittedName>
        <fullName evidence="2">D-threo-aldose 1-dehydrogenase</fullName>
        <ecNumber evidence="2">1.1.1.122</ecNumber>
    </submittedName>
</protein>
<keyword evidence="2" id="KW-0560">Oxidoreductase</keyword>
<feature type="signal peptide" evidence="1">
    <location>
        <begin position="1"/>
        <end position="19"/>
    </location>
</feature>
<keyword evidence="3" id="KW-1185">Reference proteome</keyword>
<evidence type="ECO:0000313" key="3">
    <source>
        <dbReference type="Proteomes" id="UP000253919"/>
    </source>
</evidence>